<dbReference type="CDD" id="cd07067">
    <property type="entry name" value="HP_PGM_like"/>
    <property type="match status" value="1"/>
</dbReference>
<name>A0A0F8Y3H6_9ZZZZ</name>
<dbReference type="Pfam" id="PF00300">
    <property type="entry name" value="His_Phos_1"/>
    <property type="match status" value="1"/>
</dbReference>
<dbReference type="InterPro" id="IPR029033">
    <property type="entry name" value="His_PPase_superfam"/>
</dbReference>
<organism evidence="1">
    <name type="scientific">marine sediment metagenome</name>
    <dbReference type="NCBI Taxonomy" id="412755"/>
    <lineage>
        <taxon>unclassified sequences</taxon>
        <taxon>metagenomes</taxon>
        <taxon>ecological metagenomes</taxon>
    </lineage>
</organism>
<dbReference type="AlphaFoldDB" id="A0A0F8Y3H6"/>
<dbReference type="SUPFAM" id="SSF53254">
    <property type="entry name" value="Phosphoglycerate mutase-like"/>
    <property type="match status" value="1"/>
</dbReference>
<dbReference type="Gene3D" id="3.40.50.1240">
    <property type="entry name" value="Phosphoglycerate mutase-like"/>
    <property type="match status" value="1"/>
</dbReference>
<dbReference type="InterPro" id="IPR050275">
    <property type="entry name" value="PGM_Phosphatase"/>
</dbReference>
<protein>
    <recommendedName>
        <fullName evidence="2">Phosphoglycerate mutase (2,3-diphosphoglycerate-dependent)</fullName>
    </recommendedName>
</protein>
<accession>A0A0F8Y3H6</accession>
<evidence type="ECO:0008006" key="2">
    <source>
        <dbReference type="Google" id="ProtNLM"/>
    </source>
</evidence>
<gene>
    <name evidence="1" type="ORF">LCGC14_2868570</name>
</gene>
<dbReference type="GO" id="GO:0016791">
    <property type="term" value="F:phosphatase activity"/>
    <property type="evidence" value="ECO:0007669"/>
    <property type="project" value="TreeGrafter"/>
</dbReference>
<dbReference type="InterPro" id="IPR001345">
    <property type="entry name" value="PG/BPGM_mutase_AS"/>
</dbReference>
<dbReference type="PANTHER" id="PTHR48100">
    <property type="entry name" value="BROAD-SPECIFICITY PHOSPHATASE YOR283W-RELATED"/>
    <property type="match status" value="1"/>
</dbReference>
<dbReference type="EMBL" id="LAZR01055628">
    <property type="protein sequence ID" value="KKK75952.1"/>
    <property type="molecule type" value="Genomic_DNA"/>
</dbReference>
<reference evidence="1" key="1">
    <citation type="journal article" date="2015" name="Nature">
        <title>Complex archaea that bridge the gap between prokaryotes and eukaryotes.</title>
        <authorList>
            <person name="Spang A."/>
            <person name="Saw J.H."/>
            <person name="Jorgensen S.L."/>
            <person name="Zaremba-Niedzwiedzka K."/>
            <person name="Martijn J."/>
            <person name="Lind A.E."/>
            <person name="van Eijk R."/>
            <person name="Schleper C."/>
            <person name="Guy L."/>
            <person name="Ettema T.J."/>
        </authorList>
    </citation>
    <scope>NUCLEOTIDE SEQUENCE</scope>
</reference>
<comment type="caution">
    <text evidence="1">The sequence shown here is derived from an EMBL/GenBank/DDBJ whole genome shotgun (WGS) entry which is preliminary data.</text>
</comment>
<proteinExistence type="predicted"/>
<dbReference type="SMART" id="SM00855">
    <property type="entry name" value="PGAM"/>
    <property type="match status" value="1"/>
</dbReference>
<dbReference type="PROSITE" id="PS00175">
    <property type="entry name" value="PG_MUTASE"/>
    <property type="match status" value="1"/>
</dbReference>
<evidence type="ECO:0000313" key="1">
    <source>
        <dbReference type="EMBL" id="KKK75952.1"/>
    </source>
</evidence>
<dbReference type="InterPro" id="IPR013078">
    <property type="entry name" value="His_Pase_superF_clade-1"/>
</dbReference>
<sequence>MRVILVRHGQTEWNSKGIFRGVIDVELNDNGERQARLTGEKLGQLSIDAVYSSPLSRASKTARIIASFHDQKVRIIERLTDMNFGVWQGLTREQVKERYGEIFQTWEKRPHRVVIPEAETLSGVRKRVSLGLKSILNDHGGSTVVIVSHGLIIKVLLCIVLGMDNSHFWKLRQDNSAVNIFEYSKEGTKLFFMNDTTHLQSVDEIIESMKDLEDPLG</sequence>